<evidence type="ECO:0000256" key="4">
    <source>
        <dbReference type="RuleBase" id="RU000363"/>
    </source>
</evidence>
<evidence type="ECO:0000256" key="2">
    <source>
        <dbReference type="ARBA" id="ARBA00022857"/>
    </source>
</evidence>
<sequence length="286" mass="29670">MADLYMAAVMSLSGRVALVTGGGTGIGFAIAKTFAANGAKVYITGRRSDVVEKAAASVTGVPGSIIPLQMNATDEEAVKAGARHIEDIDGKLDILVNNAGFAGSLHDPDFFVKKVAAADPFEPETIQNWADIFALNTIAPFFIVRAFQSLLIKGARSRPQGTSSVINISSVAAKLNSASPGACIAYSVTKSALDKLTLVLGSSFAGRGIPIRVNSLQPGAFASQMLSSNYLEMIKTEAPPGFVAPIPTRRHGSEAEMGMTAVYLAVSDYTNGATLSLDSGASLVNP</sequence>
<dbReference type="Gene3D" id="3.40.50.720">
    <property type="entry name" value="NAD(P)-binding Rossmann-like Domain"/>
    <property type="match status" value="1"/>
</dbReference>
<reference evidence="5" key="1">
    <citation type="submission" date="2023-06" db="EMBL/GenBank/DDBJ databases">
        <authorList>
            <consortium name="Lawrence Berkeley National Laboratory"/>
            <person name="Ahrendt S."/>
            <person name="Sahu N."/>
            <person name="Indic B."/>
            <person name="Wong-Bajracharya J."/>
            <person name="Merenyi Z."/>
            <person name="Ke H.-M."/>
            <person name="Monk M."/>
            <person name="Kocsube S."/>
            <person name="Drula E."/>
            <person name="Lipzen A."/>
            <person name="Balint B."/>
            <person name="Henrissat B."/>
            <person name="Andreopoulos B."/>
            <person name="Martin F.M."/>
            <person name="Harder C.B."/>
            <person name="Rigling D."/>
            <person name="Ford K.L."/>
            <person name="Foster G.D."/>
            <person name="Pangilinan J."/>
            <person name="Papanicolaou A."/>
            <person name="Barry K."/>
            <person name="LaButti K."/>
            <person name="Viragh M."/>
            <person name="Koriabine M."/>
            <person name="Yan M."/>
            <person name="Riley R."/>
            <person name="Champramary S."/>
            <person name="Plett K.L."/>
            <person name="Tsai I.J."/>
            <person name="Slot J."/>
            <person name="Sipos G."/>
            <person name="Plett J."/>
            <person name="Nagy L.G."/>
            <person name="Grigoriev I.V."/>
        </authorList>
    </citation>
    <scope>NUCLEOTIDE SEQUENCE</scope>
    <source>
        <strain evidence="5">ICMP 16352</strain>
    </source>
</reference>
<keyword evidence="2" id="KW-0521">NADP</keyword>
<dbReference type="PANTHER" id="PTHR43618">
    <property type="entry name" value="7-ALPHA-HYDROXYSTEROID DEHYDROGENASE"/>
    <property type="match status" value="1"/>
</dbReference>
<protein>
    <recommendedName>
        <fullName evidence="7">NAD(P)-binding protein</fullName>
    </recommendedName>
</protein>
<proteinExistence type="inferred from homology"/>
<dbReference type="PANTHER" id="PTHR43618:SF4">
    <property type="entry name" value="SHORT CHAIN DEHYDROGENASE_REDUCTASE FAMILY (AFU_ORTHOLOGUE AFUA_7G04540)"/>
    <property type="match status" value="1"/>
</dbReference>
<evidence type="ECO:0000313" key="5">
    <source>
        <dbReference type="EMBL" id="KAK0475193.1"/>
    </source>
</evidence>
<dbReference type="InterPro" id="IPR036291">
    <property type="entry name" value="NAD(P)-bd_dom_sf"/>
</dbReference>
<dbReference type="AlphaFoldDB" id="A0AA39P1B1"/>
<name>A0AA39P1B1_9AGAR</name>
<dbReference type="Proteomes" id="UP001175227">
    <property type="component" value="Unassembled WGS sequence"/>
</dbReference>
<accession>A0AA39P1B1</accession>
<dbReference type="Pfam" id="PF00106">
    <property type="entry name" value="adh_short"/>
    <property type="match status" value="1"/>
</dbReference>
<comment type="similarity">
    <text evidence="1 4">Belongs to the short-chain dehydrogenases/reductases (SDR) family.</text>
</comment>
<keyword evidence="6" id="KW-1185">Reference proteome</keyword>
<comment type="caution">
    <text evidence="5">The sequence shown here is derived from an EMBL/GenBank/DDBJ whole genome shotgun (WGS) entry which is preliminary data.</text>
</comment>
<organism evidence="5 6">
    <name type="scientific">Armillaria novae-zelandiae</name>
    <dbReference type="NCBI Taxonomy" id="153914"/>
    <lineage>
        <taxon>Eukaryota</taxon>
        <taxon>Fungi</taxon>
        <taxon>Dikarya</taxon>
        <taxon>Basidiomycota</taxon>
        <taxon>Agaricomycotina</taxon>
        <taxon>Agaricomycetes</taxon>
        <taxon>Agaricomycetidae</taxon>
        <taxon>Agaricales</taxon>
        <taxon>Marasmiineae</taxon>
        <taxon>Physalacriaceae</taxon>
        <taxon>Armillaria</taxon>
    </lineage>
</organism>
<evidence type="ECO:0000256" key="1">
    <source>
        <dbReference type="ARBA" id="ARBA00006484"/>
    </source>
</evidence>
<evidence type="ECO:0000256" key="3">
    <source>
        <dbReference type="ARBA" id="ARBA00023002"/>
    </source>
</evidence>
<dbReference type="InterPro" id="IPR052178">
    <property type="entry name" value="Sec_Metab_Biosynth_SDR"/>
</dbReference>
<evidence type="ECO:0000313" key="6">
    <source>
        <dbReference type="Proteomes" id="UP001175227"/>
    </source>
</evidence>
<dbReference type="SUPFAM" id="SSF51735">
    <property type="entry name" value="NAD(P)-binding Rossmann-fold domains"/>
    <property type="match status" value="1"/>
</dbReference>
<gene>
    <name evidence="5" type="ORF">IW261DRAFT_1568106</name>
</gene>
<dbReference type="CDD" id="cd05233">
    <property type="entry name" value="SDR_c"/>
    <property type="match status" value="1"/>
</dbReference>
<dbReference type="EMBL" id="JAUEPR010000024">
    <property type="protein sequence ID" value="KAK0475193.1"/>
    <property type="molecule type" value="Genomic_DNA"/>
</dbReference>
<dbReference type="PRINTS" id="PR00081">
    <property type="entry name" value="GDHRDH"/>
</dbReference>
<keyword evidence="3" id="KW-0560">Oxidoreductase</keyword>
<evidence type="ECO:0008006" key="7">
    <source>
        <dbReference type="Google" id="ProtNLM"/>
    </source>
</evidence>
<dbReference type="PRINTS" id="PR00080">
    <property type="entry name" value="SDRFAMILY"/>
</dbReference>
<dbReference type="GO" id="GO:0016491">
    <property type="term" value="F:oxidoreductase activity"/>
    <property type="evidence" value="ECO:0007669"/>
    <property type="project" value="UniProtKB-KW"/>
</dbReference>
<dbReference type="InterPro" id="IPR002347">
    <property type="entry name" value="SDR_fam"/>
</dbReference>